<evidence type="ECO:0000256" key="4">
    <source>
        <dbReference type="ARBA" id="ARBA00022801"/>
    </source>
</evidence>
<keyword evidence="5 8" id="KW-0460">Magnesium</keyword>
<evidence type="ECO:0000313" key="9">
    <source>
        <dbReference type="Ensembl" id="ENSDCDP00010051361.1"/>
    </source>
</evidence>
<feature type="active site" description="Proton donor" evidence="6">
    <location>
        <position position="10"/>
    </location>
</feature>
<evidence type="ECO:0000256" key="6">
    <source>
        <dbReference type="PIRSR" id="PIRSR031051-1"/>
    </source>
</evidence>
<accession>A0AAY4E3C1</accession>
<dbReference type="NCBIfam" id="TIGR01489">
    <property type="entry name" value="DKMTPPase-SF"/>
    <property type="match status" value="1"/>
</dbReference>
<dbReference type="PIRSF" id="PIRSF031051">
    <property type="entry name" value="PyrdxlP_Pase_PHOSPHO2"/>
    <property type="match status" value="1"/>
</dbReference>
<comment type="similarity">
    <text evidence="2">Belongs to the HAD-like hydrolase superfamily. PHOSPHO family.</text>
</comment>
<keyword evidence="3 8" id="KW-0479">Metal-binding</keyword>
<reference evidence="9" key="3">
    <citation type="submission" date="2025-09" db="UniProtKB">
        <authorList>
            <consortium name="Ensembl"/>
        </authorList>
    </citation>
    <scope>IDENTIFICATION</scope>
</reference>
<feature type="binding site" evidence="7">
    <location>
        <position position="19"/>
    </location>
    <ligand>
        <name>substrate</name>
    </ligand>
</feature>
<dbReference type="AlphaFoldDB" id="A0AAY4E3C1"/>
<keyword evidence="4" id="KW-0378">Hydrolase</keyword>
<organism evidence="9 10">
    <name type="scientific">Denticeps clupeoides</name>
    <name type="common">denticle herring</name>
    <dbReference type="NCBI Taxonomy" id="299321"/>
    <lineage>
        <taxon>Eukaryota</taxon>
        <taxon>Metazoa</taxon>
        <taxon>Chordata</taxon>
        <taxon>Craniata</taxon>
        <taxon>Vertebrata</taxon>
        <taxon>Euteleostomi</taxon>
        <taxon>Actinopterygii</taxon>
        <taxon>Neopterygii</taxon>
        <taxon>Teleostei</taxon>
        <taxon>Clupei</taxon>
        <taxon>Clupeiformes</taxon>
        <taxon>Denticipitoidei</taxon>
        <taxon>Denticipitidae</taxon>
        <taxon>Denticeps</taxon>
    </lineage>
</organism>
<dbReference type="InterPro" id="IPR006384">
    <property type="entry name" value="HAD_hydro_PyrdxlP_Pase-like"/>
</dbReference>
<comment type="cofactor">
    <cofactor evidence="1 8">
        <name>Mg(2+)</name>
        <dbReference type="ChEBI" id="CHEBI:18420"/>
    </cofactor>
</comment>
<dbReference type="Pfam" id="PF06888">
    <property type="entry name" value="Put_Phosphatase"/>
    <property type="match status" value="1"/>
</dbReference>
<evidence type="ECO:0000256" key="7">
    <source>
        <dbReference type="PIRSR" id="PIRSR031051-2"/>
    </source>
</evidence>
<dbReference type="Gene3D" id="3.40.50.1000">
    <property type="entry name" value="HAD superfamily/HAD-like"/>
    <property type="match status" value="1"/>
</dbReference>
<dbReference type="Proteomes" id="UP000694580">
    <property type="component" value="Chromosome 5"/>
</dbReference>
<dbReference type="InterPro" id="IPR036412">
    <property type="entry name" value="HAD-like_sf"/>
</dbReference>
<evidence type="ECO:0000256" key="1">
    <source>
        <dbReference type="ARBA" id="ARBA00001946"/>
    </source>
</evidence>
<feature type="binding site" evidence="8">
    <location>
        <position position="179"/>
    </location>
    <ligand>
        <name>Mg(2+)</name>
        <dbReference type="ChEBI" id="CHEBI:18420"/>
    </ligand>
</feature>
<dbReference type="PANTHER" id="PTHR20889:SF1">
    <property type="entry name" value="PYRIDOXAL PHOSPHATE PHOSPHATASE PHOSPHO2"/>
    <property type="match status" value="1"/>
</dbReference>
<reference evidence="9" key="2">
    <citation type="submission" date="2025-08" db="UniProtKB">
        <authorList>
            <consortium name="Ensembl"/>
        </authorList>
    </citation>
    <scope>IDENTIFICATION</scope>
</reference>
<keyword evidence="10" id="KW-1185">Reference proteome</keyword>
<dbReference type="Ensembl" id="ENSDCDT00010061817.1">
    <property type="protein sequence ID" value="ENSDCDP00010051361.1"/>
    <property type="gene ID" value="ENSDCDG00010030282.1"/>
</dbReference>
<gene>
    <name evidence="9" type="primary">PHOSPHO2</name>
</gene>
<dbReference type="InterPro" id="IPR016965">
    <property type="entry name" value="Pase_PHOSPHO-typ"/>
</dbReference>
<protein>
    <recommendedName>
        <fullName evidence="11">Phosphatase</fullName>
    </recommendedName>
</protein>
<dbReference type="GO" id="GO:0046872">
    <property type="term" value="F:metal ion binding"/>
    <property type="evidence" value="ECO:0007669"/>
    <property type="project" value="UniProtKB-KW"/>
</dbReference>
<dbReference type="NCBIfam" id="TIGR01488">
    <property type="entry name" value="HAD-SF-IB"/>
    <property type="match status" value="1"/>
</dbReference>
<dbReference type="GeneTree" id="ENSGT00390000007741"/>
<sequence>MKTLVVFDFDHTLVDDNSDTWVVRSTPDKRLPDWLTSSYENGRWTEYMGRVLAYIGDQAIGPDSLREVMETIPFTDGMVELLTFIAEHKRDLDCIIISDSNSMFIEWILGAAGVQAAVDEVFTNPASIDGRGYMVVRCCHSHDCSRCPVNLCKKKALQDFTDSQGERGVRYQRRCYVGDGRNDLCPVECLSEDDVAMPRKGYALERLLSKVAAEDGASFRPRVVGWTSGKEIIAELDASGEG</sequence>
<dbReference type="GO" id="GO:0016791">
    <property type="term" value="F:phosphatase activity"/>
    <property type="evidence" value="ECO:0007669"/>
    <property type="project" value="InterPro"/>
</dbReference>
<evidence type="ECO:0008006" key="11">
    <source>
        <dbReference type="Google" id="ProtNLM"/>
    </source>
</evidence>
<feature type="active site" description="Nucleophile" evidence="6">
    <location>
        <position position="8"/>
    </location>
</feature>
<reference evidence="9 10" key="1">
    <citation type="submission" date="2020-06" db="EMBL/GenBank/DDBJ databases">
        <authorList>
            <consortium name="Wellcome Sanger Institute Data Sharing"/>
        </authorList>
    </citation>
    <scope>NUCLEOTIDE SEQUENCE [LARGE SCALE GENOMIC DNA]</scope>
</reference>
<feature type="binding site" evidence="7">
    <location>
        <position position="99"/>
    </location>
    <ligand>
        <name>substrate</name>
    </ligand>
</feature>
<evidence type="ECO:0000256" key="8">
    <source>
        <dbReference type="PIRSR" id="PIRSR031051-3"/>
    </source>
</evidence>
<evidence type="ECO:0000256" key="5">
    <source>
        <dbReference type="ARBA" id="ARBA00022842"/>
    </source>
</evidence>
<feature type="binding site" evidence="8">
    <location>
        <position position="8"/>
    </location>
    <ligand>
        <name>Mg(2+)</name>
        <dbReference type="ChEBI" id="CHEBI:18420"/>
    </ligand>
</feature>
<evidence type="ECO:0000256" key="3">
    <source>
        <dbReference type="ARBA" id="ARBA00022723"/>
    </source>
</evidence>
<proteinExistence type="inferred from homology"/>
<evidence type="ECO:0000256" key="2">
    <source>
        <dbReference type="ARBA" id="ARBA00008541"/>
    </source>
</evidence>
<dbReference type="InterPro" id="IPR023214">
    <property type="entry name" value="HAD_sf"/>
</dbReference>
<evidence type="ECO:0000313" key="10">
    <source>
        <dbReference type="Proteomes" id="UP000694580"/>
    </source>
</evidence>
<name>A0AAY4E3C1_9TELE</name>
<dbReference type="SUPFAM" id="SSF56784">
    <property type="entry name" value="HAD-like"/>
    <property type="match status" value="1"/>
</dbReference>
<feature type="binding site" evidence="8">
    <location>
        <position position="10"/>
    </location>
    <ligand>
        <name>Mg(2+)</name>
        <dbReference type="ChEBI" id="CHEBI:18420"/>
    </ligand>
</feature>
<dbReference type="PANTHER" id="PTHR20889">
    <property type="entry name" value="PHOSPHATASE, ORPHAN 1, 2"/>
    <property type="match status" value="1"/>
</dbReference>